<dbReference type="InterPro" id="IPR038501">
    <property type="entry name" value="Spore_GerAC_C_sf"/>
</dbReference>
<evidence type="ECO:0000256" key="6">
    <source>
        <dbReference type="ARBA" id="ARBA00023139"/>
    </source>
</evidence>
<keyword evidence="7" id="KW-0449">Lipoprotein</keyword>
<dbReference type="RefSeq" id="WP_307190542.1">
    <property type="nucleotide sequence ID" value="NZ_JAUSTZ010000001.1"/>
</dbReference>
<dbReference type="Proteomes" id="UP001232245">
    <property type="component" value="Unassembled WGS sequence"/>
</dbReference>
<comment type="similarity">
    <text evidence="2">Belongs to the GerABKC lipoprotein family.</text>
</comment>
<evidence type="ECO:0000259" key="8">
    <source>
        <dbReference type="Pfam" id="PF05504"/>
    </source>
</evidence>
<feature type="domain" description="Spore germination protein N-terminal" evidence="9">
    <location>
        <begin position="25"/>
        <end position="189"/>
    </location>
</feature>
<organism evidence="10 11">
    <name type="scientific">Metabacillus niabensis</name>
    <dbReference type="NCBI Taxonomy" id="324854"/>
    <lineage>
        <taxon>Bacteria</taxon>
        <taxon>Bacillati</taxon>
        <taxon>Bacillota</taxon>
        <taxon>Bacilli</taxon>
        <taxon>Bacillales</taxon>
        <taxon>Bacillaceae</taxon>
        <taxon>Metabacillus</taxon>
    </lineage>
</organism>
<name>A0ABT9YW28_9BACI</name>
<evidence type="ECO:0000256" key="7">
    <source>
        <dbReference type="ARBA" id="ARBA00023288"/>
    </source>
</evidence>
<dbReference type="Pfam" id="PF05504">
    <property type="entry name" value="Spore_GerAC"/>
    <property type="match status" value="1"/>
</dbReference>
<keyword evidence="6" id="KW-0564">Palmitate</keyword>
<gene>
    <name evidence="10" type="ORF">J2S02_000332</name>
</gene>
<evidence type="ECO:0000313" key="10">
    <source>
        <dbReference type="EMBL" id="MDQ0224010.1"/>
    </source>
</evidence>
<evidence type="ECO:0000256" key="4">
    <source>
        <dbReference type="ARBA" id="ARBA00022729"/>
    </source>
</evidence>
<keyword evidence="11" id="KW-1185">Reference proteome</keyword>
<sequence length="360" mass="41273">MQKVKKAVLPLLVVFMLSGCMNIEKRVLDDIQLATALGYEYIDKDTFETTVVFPNFQPDKSVKNETITAKSVLTREIRDLQSLQSDKPFVSGKIEVTLFERKTAERGLANLLDALERDPSVGAKVYLGILEGSPRDFLSKQYGNADNGIYLSNLIEQNIESGLIHKTNLHQFMYKLYAEGIDPVLPILEQKEGNANLKALGLFKNDKLVDEIKPDQFFIFKILLERRSQRDSYAIQFKNKGKASIYNIKATRKFEIPKPMTSSDININIKIRSILLEYQNGSLSKAKMTMLEKEMEKEFKKAAEDMMKEFQEKEIDPLGIGEQVRTRSRNWDMKKWKDIYPTIKLNVNVDVELLESGVIQ</sequence>
<proteinExistence type="inferred from homology"/>
<reference evidence="10 11" key="1">
    <citation type="submission" date="2023-07" db="EMBL/GenBank/DDBJ databases">
        <title>Genomic Encyclopedia of Type Strains, Phase IV (KMG-IV): sequencing the most valuable type-strain genomes for metagenomic binning, comparative biology and taxonomic classification.</title>
        <authorList>
            <person name="Goeker M."/>
        </authorList>
    </citation>
    <scope>NUCLEOTIDE SEQUENCE [LARGE SCALE GENOMIC DNA]</scope>
    <source>
        <strain evidence="10 11">DSM 17723</strain>
    </source>
</reference>
<dbReference type="InterPro" id="IPR046953">
    <property type="entry name" value="Spore_GerAC-like_C"/>
</dbReference>
<evidence type="ECO:0000256" key="5">
    <source>
        <dbReference type="ARBA" id="ARBA00023136"/>
    </source>
</evidence>
<comment type="subcellular location">
    <subcellularLocation>
        <location evidence="1">Membrane</location>
        <topology evidence="1">Lipid-anchor</topology>
    </subcellularLocation>
</comment>
<dbReference type="Gene3D" id="3.30.300.210">
    <property type="entry name" value="Nutrient germinant receptor protein C, domain 3"/>
    <property type="match status" value="1"/>
</dbReference>
<dbReference type="Pfam" id="PF25198">
    <property type="entry name" value="Spore_GerAC_N"/>
    <property type="match status" value="1"/>
</dbReference>
<dbReference type="InterPro" id="IPR008844">
    <property type="entry name" value="Spore_GerAC-like"/>
</dbReference>
<evidence type="ECO:0000256" key="1">
    <source>
        <dbReference type="ARBA" id="ARBA00004635"/>
    </source>
</evidence>
<dbReference type="InterPro" id="IPR057336">
    <property type="entry name" value="GerAC_N"/>
</dbReference>
<dbReference type="EMBL" id="JAUSTZ010000001">
    <property type="protein sequence ID" value="MDQ0224010.1"/>
    <property type="molecule type" value="Genomic_DNA"/>
</dbReference>
<keyword evidence="4" id="KW-0732">Signal</keyword>
<evidence type="ECO:0000259" key="9">
    <source>
        <dbReference type="Pfam" id="PF25198"/>
    </source>
</evidence>
<feature type="domain" description="Spore germination GerAC-like C-terminal" evidence="8">
    <location>
        <begin position="200"/>
        <end position="357"/>
    </location>
</feature>
<evidence type="ECO:0000256" key="2">
    <source>
        <dbReference type="ARBA" id="ARBA00007886"/>
    </source>
</evidence>
<protein>
    <submittedName>
        <fullName evidence="10">Spore germination protein</fullName>
    </submittedName>
</protein>
<keyword evidence="3" id="KW-0309">Germination</keyword>
<dbReference type="NCBIfam" id="TIGR02887">
    <property type="entry name" value="spore_ger_x_C"/>
    <property type="match status" value="1"/>
</dbReference>
<dbReference type="PANTHER" id="PTHR35789:SF1">
    <property type="entry name" value="SPORE GERMINATION PROTEIN B3"/>
    <property type="match status" value="1"/>
</dbReference>
<dbReference type="PANTHER" id="PTHR35789">
    <property type="entry name" value="SPORE GERMINATION PROTEIN B3"/>
    <property type="match status" value="1"/>
</dbReference>
<evidence type="ECO:0000256" key="3">
    <source>
        <dbReference type="ARBA" id="ARBA00022544"/>
    </source>
</evidence>
<comment type="caution">
    <text evidence="10">The sequence shown here is derived from an EMBL/GenBank/DDBJ whole genome shotgun (WGS) entry which is preliminary data.</text>
</comment>
<keyword evidence="5" id="KW-0472">Membrane</keyword>
<evidence type="ECO:0000313" key="11">
    <source>
        <dbReference type="Proteomes" id="UP001232245"/>
    </source>
</evidence>
<accession>A0ABT9YW28</accession>
<dbReference type="PROSITE" id="PS51257">
    <property type="entry name" value="PROKAR_LIPOPROTEIN"/>
    <property type="match status" value="1"/>
</dbReference>